<evidence type="ECO:0000313" key="1">
    <source>
        <dbReference type="EMBL" id="DAF94281.1"/>
    </source>
</evidence>
<dbReference type="EMBL" id="BK016090">
    <property type="protein sequence ID" value="DAF94130.1"/>
    <property type="molecule type" value="Genomic_DNA"/>
</dbReference>
<dbReference type="SUPFAM" id="SSF88946">
    <property type="entry name" value="Sigma2 domain of RNA polymerase sigma factors"/>
    <property type="match status" value="1"/>
</dbReference>
<sequence>MKAYEHSASFSKLKTITERISKNLTTLEYLHTLDMFLWHALDPIHAECPGLFQNYVAKVVARQTRKASRRFTSDDRTKLPIHLFNCVTARDQKRADAAARAMHLNRGLLFGFLALFFKRVERYEQLHTRFDIDPIIRNSEIYAIETSLGVRHGGTLYSTIQQSRLWYEKARSFKNMILEKYVRLAIMHAKTTYKDFNHHVRLDDVIQIYMIVVSRAIDRCDARQGVLTTFITNWFKSARSEVAEMSKDQGDQSYEALVEEMGDASSDVLGSTGPEIDGEMQDHIAYISKQIDRQGYVRAALGIPERLTKEQIQMLNEFVVVMED</sequence>
<dbReference type="InterPro" id="IPR013325">
    <property type="entry name" value="RNA_pol_sigma_r2"/>
</dbReference>
<proteinExistence type="predicted"/>
<accession>A0A8S5UIF4</accession>
<reference evidence="1" key="1">
    <citation type="journal article" date="2021" name="Proc. Natl. Acad. Sci. U.S.A.">
        <title>A Catalog of Tens of Thousands of Viruses from Human Metagenomes Reveals Hidden Associations with Chronic Diseases.</title>
        <authorList>
            <person name="Tisza M.J."/>
            <person name="Buck C.B."/>
        </authorList>
    </citation>
    <scope>NUCLEOTIDE SEQUENCE</scope>
    <source>
        <strain evidence="1">Ctu2j3</strain>
    </source>
</reference>
<name>A0A8S5UIF4_9CAUD</name>
<protein>
    <submittedName>
        <fullName evidence="1">Uncharacterized protein</fullName>
    </submittedName>
</protein>
<dbReference type="GO" id="GO:0006352">
    <property type="term" value="P:DNA-templated transcription initiation"/>
    <property type="evidence" value="ECO:0007669"/>
    <property type="project" value="InterPro"/>
</dbReference>
<dbReference type="GO" id="GO:0003700">
    <property type="term" value="F:DNA-binding transcription factor activity"/>
    <property type="evidence" value="ECO:0007669"/>
    <property type="project" value="InterPro"/>
</dbReference>
<dbReference type="EMBL" id="BK016090">
    <property type="protein sequence ID" value="DAF94281.1"/>
    <property type="molecule type" value="Genomic_DNA"/>
</dbReference>
<organism evidence="1">
    <name type="scientific">Myoviridae sp. ctu2j3</name>
    <dbReference type="NCBI Taxonomy" id="2825197"/>
    <lineage>
        <taxon>Viruses</taxon>
        <taxon>Duplodnaviria</taxon>
        <taxon>Heunggongvirae</taxon>
        <taxon>Uroviricota</taxon>
        <taxon>Caudoviricetes</taxon>
    </lineage>
</organism>
<dbReference type="Gene3D" id="1.10.1740.10">
    <property type="match status" value="1"/>
</dbReference>